<dbReference type="Proteomes" id="UP000553632">
    <property type="component" value="Unassembled WGS sequence"/>
</dbReference>
<comment type="caution">
    <text evidence="1">The sequence shown here is derived from an EMBL/GenBank/DDBJ whole genome shotgun (WGS) entry which is preliminary data.</text>
</comment>
<reference evidence="1 2" key="1">
    <citation type="submission" date="2020-04" db="EMBL/GenBank/DDBJ databases">
        <title>Perkinsus olseni comparative genomics.</title>
        <authorList>
            <person name="Bogema D.R."/>
        </authorList>
    </citation>
    <scope>NUCLEOTIDE SEQUENCE [LARGE SCALE GENOMIC DNA]</scope>
    <source>
        <strain evidence="1 2">ATCC PRA-207</strain>
    </source>
</reference>
<dbReference type="AlphaFoldDB" id="A0A7J6T884"/>
<protein>
    <submittedName>
        <fullName evidence="1">Uncharacterized protein</fullName>
    </submittedName>
</protein>
<gene>
    <name evidence="1" type="ORF">FOZ63_023102</name>
</gene>
<feature type="non-terminal residue" evidence="1">
    <location>
        <position position="139"/>
    </location>
</feature>
<keyword evidence="2" id="KW-1185">Reference proteome</keyword>
<sequence length="139" mass="15478">MILVISSPPPPSGPFSKVIAQQPSFICAQVTWSEDPPEDVSLGVKCGIPESESDYLTVDKVAPSVYKLDDASRNEYNFFRNYVNQRCQGLLVMQDGDLATFNYGNCATISQTSCPNMHHMDLHLRYSYQASVVQVLHCN</sequence>
<dbReference type="EMBL" id="JABANO010012719">
    <property type="protein sequence ID" value="KAF4741313.1"/>
    <property type="molecule type" value="Genomic_DNA"/>
</dbReference>
<organism evidence="1 2">
    <name type="scientific">Perkinsus olseni</name>
    <name type="common">Perkinsus atlanticus</name>
    <dbReference type="NCBI Taxonomy" id="32597"/>
    <lineage>
        <taxon>Eukaryota</taxon>
        <taxon>Sar</taxon>
        <taxon>Alveolata</taxon>
        <taxon>Perkinsozoa</taxon>
        <taxon>Perkinsea</taxon>
        <taxon>Perkinsida</taxon>
        <taxon>Perkinsidae</taxon>
        <taxon>Perkinsus</taxon>
    </lineage>
</organism>
<evidence type="ECO:0000313" key="1">
    <source>
        <dbReference type="EMBL" id="KAF4741313.1"/>
    </source>
</evidence>
<name>A0A7J6T884_PEROL</name>
<evidence type="ECO:0000313" key="2">
    <source>
        <dbReference type="Proteomes" id="UP000553632"/>
    </source>
</evidence>
<accession>A0A7J6T884</accession>
<proteinExistence type="predicted"/>